<dbReference type="PANTHER" id="PTHR24394:SF0">
    <property type="entry name" value="ZINC FINGER AND BTB DOMAIN-CONTAINING PROTEIN 40"/>
    <property type="match status" value="1"/>
</dbReference>
<keyword evidence="7 14" id="KW-0863">Zinc-finger</keyword>
<dbReference type="GO" id="GO:0003677">
    <property type="term" value="F:DNA binding"/>
    <property type="evidence" value="ECO:0007669"/>
    <property type="project" value="UniProtKB-KW"/>
</dbReference>
<keyword evidence="4" id="KW-1017">Isopeptide bond</keyword>
<keyword evidence="6" id="KW-0677">Repeat</keyword>
<evidence type="ECO:0000256" key="14">
    <source>
        <dbReference type="PROSITE-ProRule" id="PRU00042"/>
    </source>
</evidence>
<keyword evidence="5" id="KW-0479">Metal-binding</keyword>
<dbReference type="PROSITE" id="PS50097">
    <property type="entry name" value="BTB"/>
    <property type="match status" value="1"/>
</dbReference>
<feature type="compositionally biased region" description="Basic and acidic residues" evidence="15">
    <location>
        <begin position="306"/>
        <end position="316"/>
    </location>
</feature>
<dbReference type="PROSITE" id="PS50157">
    <property type="entry name" value="ZINC_FINGER_C2H2_2"/>
    <property type="match status" value="9"/>
</dbReference>
<accession>A0AAV2M8U7</accession>
<keyword evidence="11" id="KW-0238">DNA-binding</keyword>
<evidence type="ECO:0000256" key="5">
    <source>
        <dbReference type="ARBA" id="ARBA00022723"/>
    </source>
</evidence>
<evidence type="ECO:0000313" key="19">
    <source>
        <dbReference type="Proteomes" id="UP001497482"/>
    </source>
</evidence>
<evidence type="ECO:0000256" key="1">
    <source>
        <dbReference type="ARBA" id="ARBA00003767"/>
    </source>
</evidence>
<feature type="domain" description="C2H2-type" evidence="17">
    <location>
        <begin position="586"/>
        <end position="613"/>
    </location>
</feature>
<dbReference type="FunFam" id="3.30.160.60:FF:000917">
    <property type="entry name" value="Zinc finger and BTB domain containing 40"/>
    <property type="match status" value="1"/>
</dbReference>
<evidence type="ECO:0000256" key="9">
    <source>
        <dbReference type="ARBA" id="ARBA00022843"/>
    </source>
</evidence>
<keyword evidence="12" id="KW-0804">Transcription</keyword>
<proteinExistence type="inferred from homology"/>
<feature type="compositionally biased region" description="Basic and acidic residues" evidence="15">
    <location>
        <begin position="129"/>
        <end position="139"/>
    </location>
</feature>
<dbReference type="SMART" id="SM00355">
    <property type="entry name" value="ZnF_C2H2"/>
    <property type="match status" value="12"/>
</dbReference>
<feature type="compositionally biased region" description="Polar residues" evidence="15">
    <location>
        <begin position="140"/>
        <end position="149"/>
    </location>
</feature>
<keyword evidence="9" id="KW-0832">Ubl conjugation</keyword>
<keyword evidence="13" id="KW-0539">Nucleus</keyword>
<dbReference type="Pfam" id="PF00651">
    <property type="entry name" value="BTB"/>
    <property type="match status" value="1"/>
</dbReference>
<name>A0AAV2M8U7_KNICA</name>
<evidence type="ECO:0000259" key="17">
    <source>
        <dbReference type="PROSITE" id="PS50157"/>
    </source>
</evidence>
<dbReference type="InterPro" id="IPR011333">
    <property type="entry name" value="SKP1/BTB/POZ_sf"/>
</dbReference>
<dbReference type="PANTHER" id="PTHR24394">
    <property type="entry name" value="ZINC FINGER PROTEIN"/>
    <property type="match status" value="1"/>
</dbReference>
<evidence type="ECO:0000259" key="16">
    <source>
        <dbReference type="PROSITE" id="PS50097"/>
    </source>
</evidence>
<evidence type="ECO:0000256" key="7">
    <source>
        <dbReference type="ARBA" id="ARBA00022771"/>
    </source>
</evidence>
<evidence type="ECO:0000256" key="3">
    <source>
        <dbReference type="ARBA" id="ARBA00006991"/>
    </source>
</evidence>
<gene>
    <name evidence="18" type="ORF">KC01_LOCUS36392</name>
</gene>
<dbReference type="FunFam" id="3.30.160.60:FF:001792">
    <property type="entry name" value="Zinc finger and BTB domain-containing 40"/>
    <property type="match status" value="1"/>
</dbReference>
<keyword evidence="8" id="KW-0862">Zinc</keyword>
<comment type="similarity">
    <text evidence="3">Belongs to the krueppel C2H2-type zinc-finger protein family.</text>
</comment>
<evidence type="ECO:0000256" key="10">
    <source>
        <dbReference type="ARBA" id="ARBA00023015"/>
    </source>
</evidence>
<evidence type="ECO:0000256" key="4">
    <source>
        <dbReference type="ARBA" id="ARBA00022499"/>
    </source>
</evidence>
<dbReference type="GO" id="GO:0005634">
    <property type="term" value="C:nucleus"/>
    <property type="evidence" value="ECO:0007669"/>
    <property type="project" value="UniProtKB-SubCell"/>
</dbReference>
<feature type="compositionally biased region" description="Low complexity" evidence="15">
    <location>
        <begin position="341"/>
        <end position="352"/>
    </location>
</feature>
<evidence type="ECO:0000313" key="18">
    <source>
        <dbReference type="EMBL" id="CAL1609700.1"/>
    </source>
</evidence>
<evidence type="ECO:0000256" key="12">
    <source>
        <dbReference type="ARBA" id="ARBA00023163"/>
    </source>
</evidence>
<evidence type="ECO:0000256" key="11">
    <source>
        <dbReference type="ARBA" id="ARBA00023125"/>
    </source>
</evidence>
<feature type="domain" description="C2H2-type" evidence="17">
    <location>
        <begin position="355"/>
        <end position="384"/>
    </location>
</feature>
<feature type="domain" description="C2H2-type" evidence="17">
    <location>
        <begin position="614"/>
        <end position="638"/>
    </location>
</feature>
<feature type="compositionally biased region" description="Basic and acidic residues" evidence="15">
    <location>
        <begin position="169"/>
        <end position="187"/>
    </location>
</feature>
<comment type="subcellular location">
    <subcellularLocation>
        <location evidence="2">Nucleus</location>
    </subcellularLocation>
</comment>
<dbReference type="EMBL" id="OZ035828">
    <property type="protein sequence ID" value="CAL1609700.1"/>
    <property type="molecule type" value="Genomic_DNA"/>
</dbReference>
<dbReference type="InterPro" id="IPR000210">
    <property type="entry name" value="BTB/POZ_dom"/>
</dbReference>
<dbReference type="InterPro" id="IPR013087">
    <property type="entry name" value="Znf_C2H2_type"/>
</dbReference>
<dbReference type="Gene3D" id="3.30.160.60">
    <property type="entry name" value="Classic Zinc Finger"/>
    <property type="match status" value="9"/>
</dbReference>
<dbReference type="SUPFAM" id="SSF57667">
    <property type="entry name" value="beta-beta-alpha zinc fingers"/>
    <property type="match status" value="5"/>
</dbReference>
<evidence type="ECO:0000256" key="2">
    <source>
        <dbReference type="ARBA" id="ARBA00004123"/>
    </source>
</evidence>
<dbReference type="GO" id="GO:0008270">
    <property type="term" value="F:zinc ion binding"/>
    <property type="evidence" value="ECO:0007669"/>
    <property type="project" value="UniProtKB-KW"/>
</dbReference>
<feature type="region of interest" description="Disordered" evidence="15">
    <location>
        <begin position="297"/>
        <end position="354"/>
    </location>
</feature>
<dbReference type="SMART" id="SM00225">
    <property type="entry name" value="BTB"/>
    <property type="match status" value="1"/>
</dbReference>
<feature type="domain" description="BTB" evidence="16">
    <location>
        <begin position="34"/>
        <end position="85"/>
    </location>
</feature>
<feature type="domain" description="C2H2-type" evidence="17">
    <location>
        <begin position="417"/>
        <end position="445"/>
    </location>
</feature>
<dbReference type="AlphaFoldDB" id="A0AAV2M8U7"/>
<dbReference type="FunFam" id="3.30.160.60:FF:000696">
    <property type="entry name" value="Zinc finger and BTB domain containing 40"/>
    <property type="match status" value="1"/>
</dbReference>
<dbReference type="SUPFAM" id="SSF54695">
    <property type="entry name" value="POZ domain"/>
    <property type="match status" value="1"/>
</dbReference>
<feature type="domain" description="C2H2-type" evidence="17">
    <location>
        <begin position="652"/>
        <end position="680"/>
    </location>
</feature>
<dbReference type="InterPro" id="IPR036236">
    <property type="entry name" value="Znf_C2H2_sf"/>
</dbReference>
<evidence type="ECO:0000256" key="13">
    <source>
        <dbReference type="ARBA" id="ARBA00023242"/>
    </source>
</evidence>
<dbReference type="Pfam" id="PF00096">
    <property type="entry name" value="zf-C2H2"/>
    <property type="match status" value="5"/>
</dbReference>
<dbReference type="Pfam" id="PF13912">
    <property type="entry name" value="zf-C2H2_6"/>
    <property type="match status" value="1"/>
</dbReference>
<evidence type="ECO:0000256" key="15">
    <source>
        <dbReference type="SAM" id="MobiDB-lite"/>
    </source>
</evidence>
<keyword evidence="19" id="KW-1185">Reference proteome</keyword>
<dbReference type="GO" id="GO:0000981">
    <property type="term" value="F:DNA-binding transcription factor activity, RNA polymerase II-specific"/>
    <property type="evidence" value="ECO:0007669"/>
    <property type="project" value="TreeGrafter"/>
</dbReference>
<feature type="domain" description="C2H2-type" evidence="17">
    <location>
        <begin position="474"/>
        <end position="502"/>
    </location>
</feature>
<comment type="function">
    <text evidence="1">May be involved in transcriptional regulation.</text>
</comment>
<feature type="domain" description="C2H2-type" evidence="17">
    <location>
        <begin position="503"/>
        <end position="530"/>
    </location>
</feature>
<dbReference type="Gene3D" id="3.30.710.10">
    <property type="entry name" value="Potassium Channel Kv1.1, Chain A"/>
    <property type="match status" value="1"/>
</dbReference>
<dbReference type="PROSITE" id="PS00028">
    <property type="entry name" value="ZINC_FINGER_C2H2_1"/>
    <property type="match status" value="9"/>
</dbReference>
<protein>
    <submittedName>
        <fullName evidence="18">Uncharacterized protein</fullName>
    </submittedName>
</protein>
<reference evidence="18 19" key="1">
    <citation type="submission" date="2024-04" db="EMBL/GenBank/DDBJ databases">
        <authorList>
            <person name="Waldvogel A.-M."/>
            <person name="Schoenle A."/>
        </authorList>
    </citation>
    <scope>NUCLEOTIDE SEQUENCE [LARGE SCALE GENOMIC DNA]</scope>
</reference>
<keyword evidence="10" id="KW-0805">Transcription regulation</keyword>
<feature type="domain" description="C2H2-type" evidence="17">
    <location>
        <begin position="531"/>
        <end position="559"/>
    </location>
</feature>
<organism evidence="18 19">
    <name type="scientific">Knipowitschia caucasica</name>
    <name type="common">Caucasian dwarf goby</name>
    <name type="synonym">Pomatoschistus caucasicus</name>
    <dbReference type="NCBI Taxonomy" id="637954"/>
    <lineage>
        <taxon>Eukaryota</taxon>
        <taxon>Metazoa</taxon>
        <taxon>Chordata</taxon>
        <taxon>Craniata</taxon>
        <taxon>Vertebrata</taxon>
        <taxon>Euteleostomi</taxon>
        <taxon>Actinopterygii</taxon>
        <taxon>Neopterygii</taxon>
        <taxon>Teleostei</taxon>
        <taxon>Neoteleostei</taxon>
        <taxon>Acanthomorphata</taxon>
        <taxon>Gobiaria</taxon>
        <taxon>Gobiiformes</taxon>
        <taxon>Gobioidei</taxon>
        <taxon>Gobiidae</taxon>
        <taxon>Gobiinae</taxon>
        <taxon>Knipowitschia</taxon>
    </lineage>
</organism>
<dbReference type="FunFam" id="3.30.160.60:FF:000645">
    <property type="entry name" value="Zinc finger and BTB domain containing 40"/>
    <property type="match status" value="1"/>
</dbReference>
<feature type="region of interest" description="Disordered" evidence="15">
    <location>
        <begin position="116"/>
        <end position="192"/>
    </location>
</feature>
<feature type="domain" description="C2H2-type" evidence="17">
    <location>
        <begin position="446"/>
        <end position="473"/>
    </location>
</feature>
<dbReference type="FunFam" id="3.30.160.60:FF:000688">
    <property type="entry name" value="zinc finger protein 197 isoform X1"/>
    <property type="match status" value="2"/>
</dbReference>
<evidence type="ECO:0000256" key="8">
    <source>
        <dbReference type="ARBA" id="ARBA00022833"/>
    </source>
</evidence>
<sequence length="826" mass="91908">MRRTADCLRGLNKETHFESFKEDAGVAQLQPPHRAHKLVLAASSMLFRSLLASSDTISIDTTVVSSEEFSCLLDMVYTGKLPLGKHNVTRIVAAADNLQMFDVAIGFKKVLSSIVNPKPSHSESTSQRLTEDNINKDSSDISIAQNEDVPTQKEVTKSASKQMSSVKKKKEEEQEHWEPEEPLKNTQEEAASEQDCDTVFKDLGQFSVLSELLNQMPRIRELLSQMAESSLDQQDRKVVLTCCERAEPDKVVEMLLSHVRKGVLSETALVRLLWALHQNSPATTTQLQSFLQELRTEPTGTGRLQEGPRAKGSEAEDTKEDDNNNNNTTEDCTEEGAEEQPSSPSSSTSSSSKKFTCHTCKRTFDYKCRLKAHVKCCSKSKKRPWHQCPQCPETLPSNQALMRHQIRVHNFPVKTKVECELCGRTFAHPSGLIYHMRSEHFEEKPFSCEECGAKFAANSSLKNHMRLHTGEKPYSCTECDQSFTAAAGLAYHVKKKHAQGKMYVCQYCKSEFAQSIELTRHVRTHTGDRPYVCRECGKGFTQAKGLSDHLQLAHRELRDCQKCCLSFPSLPEYQRHVHEAHPGDFHQCPECGRVFASLSLLNKHKATHAGSKLFTCDLCNKSYQQLSGLWYHNRTTHSDVFSNHSRQLKALMQCDLCFKFFPSSESLAQHQAIDHQGSAGSSGSALRCSFCLALFSGPDWLQEHIQTHHVSELQDHRLREHQAPMEVVAEADALPEAADTLPEAADTLPEAADTLPEAADTLPEAAPSAADLVLSQSQSHLENAQQVFVALADGQEGAQVVEVSMFDLLNNSVTFVCEEGGAGSSS</sequence>
<evidence type="ECO:0000256" key="6">
    <source>
        <dbReference type="ARBA" id="ARBA00022737"/>
    </source>
</evidence>
<dbReference type="Proteomes" id="UP001497482">
    <property type="component" value="Chromosome 6"/>
</dbReference>